<dbReference type="OrthoDB" id="1929541at2759"/>
<keyword evidence="1" id="KW-0227">DNA damage</keyword>
<dbReference type="GO" id="GO:0006281">
    <property type="term" value="P:DNA repair"/>
    <property type="evidence" value="ECO:0007669"/>
    <property type="project" value="UniProtKB-KW"/>
</dbReference>
<keyword evidence="1" id="KW-0233">DNA recombination</keyword>
<dbReference type="FunFam" id="3.40.50.300:FF:002884">
    <property type="entry name" value="ATP-dependent DNA helicase"/>
    <property type="match status" value="1"/>
</dbReference>
<dbReference type="GO" id="GO:0016887">
    <property type="term" value="F:ATP hydrolysis activity"/>
    <property type="evidence" value="ECO:0007669"/>
    <property type="project" value="RHEA"/>
</dbReference>
<dbReference type="GeneID" id="109006173"/>
<evidence type="ECO:0000259" key="2">
    <source>
        <dbReference type="Pfam" id="PF05970"/>
    </source>
</evidence>
<keyword evidence="1" id="KW-0547">Nucleotide-binding</keyword>
<keyword evidence="1" id="KW-0067">ATP-binding</keyword>
<comment type="similarity">
    <text evidence="1">Belongs to the helicase family.</text>
</comment>
<dbReference type="AlphaFoldDB" id="A0A2I4GAH1"/>
<dbReference type="STRING" id="51240.A0A2I4GAH1"/>
<keyword evidence="1" id="KW-0234">DNA repair</keyword>
<dbReference type="RefSeq" id="XP_018840913.2">
    <property type="nucleotide sequence ID" value="XM_018985368.2"/>
</dbReference>
<dbReference type="Proteomes" id="UP000235220">
    <property type="component" value="Chromosome 8"/>
</dbReference>
<feature type="domain" description="DNA helicase Pif1-like DEAD-box helicase" evidence="2">
    <location>
        <begin position="259"/>
        <end position="461"/>
    </location>
</feature>
<accession>A0A2I4GAH1</accession>
<dbReference type="KEGG" id="jre:109006173"/>
<keyword evidence="1" id="KW-0347">Helicase</keyword>
<dbReference type="CDD" id="cd18809">
    <property type="entry name" value="SF1_C_RecD"/>
    <property type="match status" value="1"/>
</dbReference>
<dbReference type="Gene3D" id="3.40.50.300">
    <property type="entry name" value="P-loop containing nucleotide triphosphate hydrolases"/>
    <property type="match status" value="2"/>
</dbReference>
<evidence type="ECO:0000313" key="4">
    <source>
        <dbReference type="Proteomes" id="UP000235220"/>
    </source>
</evidence>
<dbReference type="InterPro" id="IPR049163">
    <property type="entry name" value="Pif1-like_2B_dom"/>
</dbReference>
<organism evidence="4 5">
    <name type="scientific">Juglans regia</name>
    <name type="common">English walnut</name>
    <dbReference type="NCBI Taxonomy" id="51240"/>
    <lineage>
        <taxon>Eukaryota</taxon>
        <taxon>Viridiplantae</taxon>
        <taxon>Streptophyta</taxon>
        <taxon>Embryophyta</taxon>
        <taxon>Tracheophyta</taxon>
        <taxon>Spermatophyta</taxon>
        <taxon>Magnoliopsida</taxon>
        <taxon>eudicotyledons</taxon>
        <taxon>Gunneridae</taxon>
        <taxon>Pentapetalae</taxon>
        <taxon>rosids</taxon>
        <taxon>fabids</taxon>
        <taxon>Fagales</taxon>
        <taxon>Juglandaceae</taxon>
        <taxon>Juglans</taxon>
    </lineage>
</organism>
<dbReference type="InterPro" id="IPR027417">
    <property type="entry name" value="P-loop_NTPase"/>
</dbReference>
<feature type="domain" description="DNA helicase Pif1-like 2B" evidence="3">
    <location>
        <begin position="556"/>
        <end position="599"/>
    </location>
</feature>
<dbReference type="SUPFAM" id="SSF52540">
    <property type="entry name" value="P-loop containing nucleoside triphosphate hydrolases"/>
    <property type="match status" value="2"/>
</dbReference>
<evidence type="ECO:0000259" key="3">
    <source>
        <dbReference type="Pfam" id="PF21530"/>
    </source>
</evidence>
<gene>
    <name evidence="5" type="primary">LOC109006173</name>
</gene>
<dbReference type="InterPro" id="IPR012340">
    <property type="entry name" value="NA-bd_OB-fold"/>
</dbReference>
<name>A0A2I4GAH1_JUGRE</name>
<keyword evidence="4" id="KW-1185">Reference proteome</keyword>
<dbReference type="Gene3D" id="2.40.50.140">
    <property type="entry name" value="Nucleic acid-binding proteins"/>
    <property type="match status" value="2"/>
</dbReference>
<dbReference type="EC" id="5.6.2.3" evidence="1"/>
<evidence type="ECO:0000256" key="1">
    <source>
        <dbReference type="RuleBase" id="RU363044"/>
    </source>
</evidence>
<comment type="cofactor">
    <cofactor evidence="1">
        <name>Mg(2+)</name>
        <dbReference type="ChEBI" id="CHEBI:18420"/>
    </cofactor>
</comment>
<dbReference type="SUPFAM" id="SSF50249">
    <property type="entry name" value="Nucleic acid-binding proteins"/>
    <property type="match status" value="1"/>
</dbReference>
<proteinExistence type="inferred from homology"/>
<protein>
    <recommendedName>
        <fullName evidence="1">ATP-dependent DNA helicase</fullName>
        <ecNumber evidence="1">5.6.2.3</ecNumber>
    </recommendedName>
</protein>
<dbReference type="Gramene" id="Jr08_04240_p1">
    <property type="protein sequence ID" value="cds.Jr08_04240_p1"/>
    <property type="gene ID" value="Jr08_04240"/>
</dbReference>
<evidence type="ECO:0000313" key="5">
    <source>
        <dbReference type="RefSeq" id="XP_018840913.2"/>
    </source>
</evidence>
<comment type="catalytic activity">
    <reaction evidence="1">
        <text>ATP + H2O = ADP + phosphate + H(+)</text>
        <dbReference type="Rhea" id="RHEA:13065"/>
        <dbReference type="ChEBI" id="CHEBI:15377"/>
        <dbReference type="ChEBI" id="CHEBI:15378"/>
        <dbReference type="ChEBI" id="CHEBI:30616"/>
        <dbReference type="ChEBI" id="CHEBI:43474"/>
        <dbReference type="ChEBI" id="CHEBI:456216"/>
        <dbReference type="EC" id="5.6.2.3"/>
    </reaction>
</comment>
<dbReference type="GO" id="GO:0005524">
    <property type="term" value="F:ATP binding"/>
    <property type="evidence" value="ECO:0007669"/>
    <property type="project" value="UniProtKB-KW"/>
</dbReference>
<dbReference type="Pfam" id="PF21530">
    <property type="entry name" value="Pif1_2B_dom"/>
    <property type="match status" value="1"/>
</dbReference>
<dbReference type="GO" id="GO:0006310">
    <property type="term" value="P:DNA recombination"/>
    <property type="evidence" value="ECO:0007669"/>
    <property type="project" value="UniProtKB-KW"/>
</dbReference>
<dbReference type="InterPro" id="IPR010285">
    <property type="entry name" value="DNA_helicase_pif1-like_DEAD"/>
</dbReference>
<sequence length="938" mass="106677">MYPAVYSLHLHLEDQHPVTFRANEDLINVVSLDRSRKSMLTEFFTLNRVDDNAKRLLYKEFPEYYVWNQQYKEWTPRKKKTVIGRIVTVNPFEGERYYLRILLNHIRGLLSFEDLRTVDGVVSPTFREAATMHGLLQRDSSLEDCLQEASLYQMPSSFRRLFATILVYCNPTNPRELWERFEQDMSVDFKSTENSISNVKTKVLRTISFTIESMGKDINSYNLLDDDICFDEEEFQSREIDDELAVEIPEEDIAASESLNSEQKHVYNAVLEKVFANQNAAFFVDGPGGTGKTFLYKALLATVRSRKLVALATASSGVAASILPGGRTAHSRFKLPLDTDKKSTCCVSKQSALANLLRSAKLIIWDEAPMTRKQHIETLDKMLRDINNSDVTFGGKVVVFGGDFRQVLPVVRKGTRQEQVTSSLVYSYLWPTLTKFHLTENMRARFDPVFSDYVLEVGNGMPPNTIDETIKIPNGMLVPYEDDNTSLDHLIEDVFHNIQEYSANISTMMNRAILTPKNGSVDEINALLIHRFPGKVHRYYSFDETIDASEQSVMEDFLNTLTPNGLPPHELLLKKNCPIMLLRNINPSEGLCNGTRLICRSFDRNIIDAEIAVGHHIGKRVFIPRIPFLPNVDENSGFPFKRTQFPIRLSFAMTINKSQGQTLDYVEIYLPQPVFSHGQLYVALSRAKTASTVRILIRPVSTEQREKMRTVYTAIKDITPNTRNWKIKMIVAEKSPKRISQRTNVKYQNLTLFDEEGNRVQAAMFGADMSNQLIQDILAVAIKIKPIKEVTTAYGPTTIQEIYVIDERADDNDLIIKSIIARNLTYPSAPLSSVGIREIVKNCDIAEMMKGLQPMEIAAIMFGEVAEEAFGCSAIELIENSGEEHQPYIKSVADKLSTKIWKIQVYADPEKLNEKRHKHFNVLSIEAMEDERNAGSSS</sequence>
<dbReference type="Pfam" id="PF05970">
    <property type="entry name" value="PIF1"/>
    <property type="match status" value="1"/>
</dbReference>
<dbReference type="GO" id="GO:0000723">
    <property type="term" value="P:telomere maintenance"/>
    <property type="evidence" value="ECO:0007669"/>
    <property type="project" value="InterPro"/>
</dbReference>
<dbReference type="PANTHER" id="PTHR10492:SF94">
    <property type="entry name" value="ATP-DEPENDENT DNA HELICASE"/>
    <property type="match status" value="1"/>
</dbReference>
<keyword evidence="1" id="KW-0378">Hydrolase</keyword>
<dbReference type="GO" id="GO:0043139">
    <property type="term" value="F:5'-3' DNA helicase activity"/>
    <property type="evidence" value="ECO:0007669"/>
    <property type="project" value="UniProtKB-EC"/>
</dbReference>
<dbReference type="PANTHER" id="PTHR10492">
    <property type="match status" value="1"/>
</dbReference>
<reference evidence="5" key="1">
    <citation type="submission" date="2025-08" db="UniProtKB">
        <authorList>
            <consortium name="RefSeq"/>
        </authorList>
    </citation>
    <scope>IDENTIFICATION</scope>
    <source>
        <tissue evidence="5">Leaves</tissue>
    </source>
</reference>